<dbReference type="InterPro" id="IPR003439">
    <property type="entry name" value="ABC_transporter-like_ATP-bd"/>
</dbReference>
<dbReference type="Gene3D" id="1.20.1560.10">
    <property type="entry name" value="ABC transporter type 1, transmembrane domain"/>
    <property type="match status" value="1"/>
</dbReference>
<keyword evidence="5" id="KW-0547">Nucleotide-binding</keyword>
<dbReference type="CDD" id="cd03223">
    <property type="entry name" value="ABCD_peroxisomal_ALDP"/>
    <property type="match status" value="1"/>
</dbReference>
<dbReference type="PROSITE" id="PS50893">
    <property type="entry name" value="ABC_TRANSPORTER_2"/>
    <property type="match status" value="1"/>
</dbReference>
<dbReference type="Pfam" id="PF00005">
    <property type="entry name" value="ABC_tran"/>
    <property type="match status" value="1"/>
</dbReference>
<dbReference type="InterPro" id="IPR011527">
    <property type="entry name" value="ABC1_TM_dom"/>
</dbReference>
<keyword evidence="4 9" id="KW-0812">Transmembrane</keyword>
<name>A0A4Q2UDR1_9HYPH</name>
<organism evidence="12 13">
    <name type="scientific">Lichenibacterium minor</name>
    <dbReference type="NCBI Taxonomy" id="2316528"/>
    <lineage>
        <taxon>Bacteria</taxon>
        <taxon>Pseudomonadati</taxon>
        <taxon>Pseudomonadota</taxon>
        <taxon>Alphaproteobacteria</taxon>
        <taxon>Hyphomicrobiales</taxon>
        <taxon>Lichenihabitantaceae</taxon>
        <taxon>Lichenibacterium</taxon>
    </lineage>
</organism>
<comment type="similarity">
    <text evidence="2">Belongs to the ABC transporter superfamily.</text>
</comment>
<keyword evidence="7 9" id="KW-1133">Transmembrane helix</keyword>
<dbReference type="InterPro" id="IPR036640">
    <property type="entry name" value="ABC1_TM_sf"/>
</dbReference>
<feature type="transmembrane region" description="Helical" evidence="9">
    <location>
        <begin position="41"/>
        <end position="60"/>
    </location>
</feature>
<dbReference type="AlphaFoldDB" id="A0A4Q2UDR1"/>
<evidence type="ECO:0000259" key="11">
    <source>
        <dbReference type="PROSITE" id="PS50929"/>
    </source>
</evidence>
<feature type="transmembrane region" description="Helical" evidence="9">
    <location>
        <begin position="203"/>
        <end position="223"/>
    </location>
</feature>
<dbReference type="EMBL" id="QYBB01000002">
    <property type="protein sequence ID" value="RYC33357.1"/>
    <property type="molecule type" value="Genomic_DNA"/>
</dbReference>
<evidence type="ECO:0000256" key="9">
    <source>
        <dbReference type="SAM" id="Phobius"/>
    </source>
</evidence>
<feature type="domain" description="ABC transmembrane type-1" evidence="11">
    <location>
        <begin position="41"/>
        <end position="347"/>
    </location>
</feature>
<dbReference type="OrthoDB" id="9810134at2"/>
<protein>
    <submittedName>
        <fullName evidence="12">ABC transporter ATP-binding protein/permease</fullName>
    </submittedName>
</protein>
<dbReference type="GO" id="GO:0140359">
    <property type="term" value="F:ABC-type transporter activity"/>
    <property type="evidence" value="ECO:0007669"/>
    <property type="project" value="InterPro"/>
</dbReference>
<evidence type="ECO:0000313" key="12">
    <source>
        <dbReference type="EMBL" id="RYC33357.1"/>
    </source>
</evidence>
<feature type="transmembrane region" description="Helical" evidence="9">
    <location>
        <begin position="301"/>
        <end position="321"/>
    </location>
</feature>
<dbReference type="GO" id="GO:0005886">
    <property type="term" value="C:plasma membrane"/>
    <property type="evidence" value="ECO:0007669"/>
    <property type="project" value="UniProtKB-SubCell"/>
</dbReference>
<feature type="domain" description="ABC transporter" evidence="10">
    <location>
        <begin position="385"/>
        <end position="591"/>
    </location>
</feature>
<keyword evidence="13" id="KW-1185">Reference proteome</keyword>
<evidence type="ECO:0000256" key="6">
    <source>
        <dbReference type="ARBA" id="ARBA00022840"/>
    </source>
</evidence>
<keyword evidence="6 12" id="KW-0067">ATP-binding</keyword>
<accession>A0A4Q2UDR1</accession>
<evidence type="ECO:0000256" key="4">
    <source>
        <dbReference type="ARBA" id="ARBA00022692"/>
    </source>
</evidence>
<evidence type="ECO:0000256" key="1">
    <source>
        <dbReference type="ARBA" id="ARBA00004651"/>
    </source>
</evidence>
<evidence type="ECO:0000256" key="3">
    <source>
        <dbReference type="ARBA" id="ARBA00022448"/>
    </source>
</evidence>
<sequence>MTHFVQDVKDIWRLAFPYFRRKTPGEIHLWLVGPVRMPENWIGIGLLACVVGLEVGASYMSKLINNWQEGFGDSIQQKDWHGFLWSLAVFCMIAVPFVLVAAFNNYLNQVLQIRWRKAMTDDFVGRWLSPAQHFRMRLVAGPADNPDQRISDDIHQFVGNTMVLGIGFFGNFLRLAIFLQVLWAMSTAFPMTSFGLSFNIPGYLVWLAVLYAGAGTAITYVIGRRLVSLKYNQERFEANFRFGMARIRENSEQIALLGGETAERAALGERYDSILANVYGVVRLQLNLTFFSQFFGLFSNIFPFLLLGPAFFFGTATYGVLMKAVGTFGRVQDGLTWFADSFQLLANYRAIVQRLVSFEEVMARSDAAAAALPNIATRRASGEAFAAEGVVVSLPDRTPLSSVPAFSLRAGDRVLLSGRSGAGKTTILRAFSGVWPYGEGRIEVPEGTRTLVLPQRSYLPQGTLRQAISYPRTLEAYPDAAVREALTAVGLGQLGDELDTADNWPQRLSGGEQQRVGVARAILSKPDWLFLDEATSALDEAGETALYGTLIERLPDAGIVSITHRPTLDALHNRRIEMTKGPSGLFQAGEALPQAAE</sequence>
<keyword evidence="3" id="KW-0813">Transport</keyword>
<reference evidence="12 13" key="2">
    <citation type="submission" date="2019-02" db="EMBL/GenBank/DDBJ databases">
        <title>'Lichenibacterium ramalinii' gen. nov. sp. nov., 'Lichenibacterium minor' gen. nov. sp. nov.</title>
        <authorList>
            <person name="Pankratov T."/>
        </authorList>
    </citation>
    <scope>NUCLEOTIDE SEQUENCE [LARGE SCALE GENOMIC DNA]</scope>
    <source>
        <strain evidence="12 13">RmlP026</strain>
    </source>
</reference>
<keyword evidence="8 9" id="KW-0472">Membrane</keyword>
<dbReference type="InterPro" id="IPR050835">
    <property type="entry name" value="ABC_transporter_sub-D"/>
</dbReference>
<feature type="transmembrane region" description="Helical" evidence="9">
    <location>
        <begin position="157"/>
        <end position="183"/>
    </location>
</feature>
<dbReference type="SMART" id="SM00382">
    <property type="entry name" value="AAA"/>
    <property type="match status" value="1"/>
</dbReference>
<dbReference type="Pfam" id="PF06472">
    <property type="entry name" value="ABC_membrane_2"/>
    <property type="match status" value="1"/>
</dbReference>
<evidence type="ECO:0000256" key="5">
    <source>
        <dbReference type="ARBA" id="ARBA00022741"/>
    </source>
</evidence>
<gene>
    <name evidence="12" type="ORF">D3273_02460</name>
</gene>
<evidence type="ECO:0000256" key="8">
    <source>
        <dbReference type="ARBA" id="ARBA00023136"/>
    </source>
</evidence>
<dbReference type="GO" id="GO:0016887">
    <property type="term" value="F:ATP hydrolysis activity"/>
    <property type="evidence" value="ECO:0007669"/>
    <property type="project" value="InterPro"/>
</dbReference>
<dbReference type="PROSITE" id="PS00211">
    <property type="entry name" value="ABC_TRANSPORTER_1"/>
    <property type="match status" value="1"/>
</dbReference>
<dbReference type="Proteomes" id="UP000290759">
    <property type="component" value="Unassembled WGS sequence"/>
</dbReference>
<evidence type="ECO:0000256" key="2">
    <source>
        <dbReference type="ARBA" id="ARBA00005417"/>
    </source>
</evidence>
<dbReference type="RefSeq" id="WP_129223168.1">
    <property type="nucleotide sequence ID" value="NZ_QYBB01000002.1"/>
</dbReference>
<dbReference type="SUPFAM" id="SSF52540">
    <property type="entry name" value="P-loop containing nucleoside triphosphate hydrolases"/>
    <property type="match status" value="1"/>
</dbReference>
<dbReference type="InterPro" id="IPR017871">
    <property type="entry name" value="ABC_transporter-like_CS"/>
</dbReference>
<proteinExistence type="inferred from homology"/>
<feature type="transmembrane region" description="Helical" evidence="9">
    <location>
        <begin position="80"/>
        <end position="107"/>
    </location>
</feature>
<dbReference type="PANTHER" id="PTHR11384:SF59">
    <property type="entry name" value="LYSOSOMAL COBALAMIN TRANSPORTER ABCD4"/>
    <property type="match status" value="1"/>
</dbReference>
<dbReference type="InterPro" id="IPR027417">
    <property type="entry name" value="P-loop_NTPase"/>
</dbReference>
<evidence type="ECO:0000313" key="13">
    <source>
        <dbReference type="Proteomes" id="UP000290759"/>
    </source>
</evidence>
<dbReference type="Gene3D" id="3.40.50.300">
    <property type="entry name" value="P-loop containing nucleotide triphosphate hydrolases"/>
    <property type="match status" value="1"/>
</dbReference>
<reference evidence="12 13" key="1">
    <citation type="submission" date="2018-12" db="EMBL/GenBank/DDBJ databases">
        <authorList>
            <person name="Grouzdev D.S."/>
            <person name="Krutkina M.S."/>
        </authorList>
    </citation>
    <scope>NUCLEOTIDE SEQUENCE [LARGE SCALE GENOMIC DNA]</scope>
    <source>
        <strain evidence="12 13">RmlP026</strain>
    </source>
</reference>
<comment type="subcellular location">
    <subcellularLocation>
        <location evidence="1">Cell membrane</location>
        <topology evidence="1">Multi-pass membrane protein</topology>
    </subcellularLocation>
</comment>
<evidence type="ECO:0000256" key="7">
    <source>
        <dbReference type="ARBA" id="ARBA00022989"/>
    </source>
</evidence>
<dbReference type="SUPFAM" id="SSF90123">
    <property type="entry name" value="ABC transporter transmembrane region"/>
    <property type="match status" value="1"/>
</dbReference>
<dbReference type="PROSITE" id="PS50929">
    <property type="entry name" value="ABC_TM1F"/>
    <property type="match status" value="1"/>
</dbReference>
<dbReference type="PANTHER" id="PTHR11384">
    <property type="entry name" value="ATP-BINDING CASSETTE, SUB-FAMILY D MEMBER"/>
    <property type="match status" value="1"/>
</dbReference>
<comment type="caution">
    <text evidence="12">The sequence shown here is derived from an EMBL/GenBank/DDBJ whole genome shotgun (WGS) entry which is preliminary data.</text>
</comment>
<dbReference type="GO" id="GO:0005524">
    <property type="term" value="F:ATP binding"/>
    <property type="evidence" value="ECO:0007669"/>
    <property type="project" value="UniProtKB-KW"/>
</dbReference>
<dbReference type="InterPro" id="IPR003593">
    <property type="entry name" value="AAA+_ATPase"/>
</dbReference>
<evidence type="ECO:0000259" key="10">
    <source>
        <dbReference type="PROSITE" id="PS50893"/>
    </source>
</evidence>